<protein>
    <submittedName>
        <fullName evidence="1">Cyclic nucleotide-gated ion channel 17</fullName>
    </submittedName>
</protein>
<name>A0ACB8P6H2_CITSI</name>
<evidence type="ECO:0000313" key="1">
    <source>
        <dbReference type="EMBL" id="KAH9806102.1"/>
    </source>
</evidence>
<organism evidence="1 2">
    <name type="scientific">Citrus sinensis</name>
    <name type="common">Sweet orange</name>
    <name type="synonym">Citrus aurantium var. sinensis</name>
    <dbReference type="NCBI Taxonomy" id="2711"/>
    <lineage>
        <taxon>Eukaryota</taxon>
        <taxon>Viridiplantae</taxon>
        <taxon>Streptophyta</taxon>
        <taxon>Embryophyta</taxon>
        <taxon>Tracheophyta</taxon>
        <taxon>Spermatophyta</taxon>
        <taxon>Magnoliopsida</taxon>
        <taxon>eudicotyledons</taxon>
        <taxon>Gunneridae</taxon>
        <taxon>Pentapetalae</taxon>
        <taxon>rosids</taxon>
        <taxon>malvids</taxon>
        <taxon>Sapindales</taxon>
        <taxon>Rutaceae</taxon>
        <taxon>Aurantioideae</taxon>
        <taxon>Citrus</taxon>
    </lineage>
</organism>
<sequence>MVRGAESFSGSSPGRGDLLKLIPHGRGDLLKLIPPGRGDLLKLMAHGRGDMLKLIAPGRGGLLKLIPHGHQLKLIPPGQGDLLNLIVPDRGGLLNHLLTFTWKRSWFYSDSKQHRETLWGKNDPIHLEKSSSAHKIPLPSVLNGVVGSRGQVQEAYKSGRSKVFQEENMPWYKKILDPGSDIVLQWNWVFIVACLVALFVDPLYFYLPSVGGDGDTLCVKTDMKLRIVVTLFRTIADLFYLLHMIIKFRTAYVAPSSRVFGRGELVMDPKKIARRYLRSDFFIDLIATLPLPQIVIWFIIPATRIPRTNHNNNALALIVLLQYVPRLYLIFPLSSEIIKATGVVTKTAWAGAAYNLLLYMLASHVVGAAWYLLSVDRYTSCLKKVCKKEFNSTRCNLDCDAFNHEVRKMWANRTNVFNSCGPKNDNTFNYGIFQNAVEKNVVSSAFIEKYFYCLWWGLQQLSSLAGIMKLIYVNGLKYVLLSSSFIEISYGQNLSTSTFIGETSFAILIAILGLVLFSHLIGNMQTYLQSITLRLEEWRLKRRDTEEWMRHRQLPEDLKHRVRRFVQYKWVATRGVDEEAILRGLPADLRRDIQCHLCLDLVRRVPFFSQMDDQLLDAICERLVSSLSTEGTYIVREGDPVTEMLFIIRGRLESSTTNGGRTGFFNSITLRPGDFCGEELLTWALLPKSTLNLPSSTRTVRALVEVEAFALRAEDLKFVANQFRRLHSKKLQHTFRFYSHHWRTWAACFIQAAWRRYKKKKRGNAYTRAESFASDERETDETMQEEVERFSASSNPSQAKLNLGVTILASRFAANTRRGAQKLKDVDMPKLRKPEEPDFSADPEDD</sequence>
<comment type="caution">
    <text evidence="1">The sequence shown here is derived from an EMBL/GenBank/DDBJ whole genome shotgun (WGS) entry which is preliminary data.</text>
</comment>
<reference evidence="2" key="1">
    <citation type="journal article" date="2023" name="Hortic. Res.">
        <title>A chromosome-level phased genome enabling allele-level studies in sweet orange: a case study on citrus Huanglongbing tolerance.</title>
        <authorList>
            <person name="Wu B."/>
            <person name="Yu Q."/>
            <person name="Deng Z."/>
            <person name="Duan Y."/>
            <person name="Luo F."/>
            <person name="Gmitter F. Jr."/>
        </authorList>
    </citation>
    <scope>NUCLEOTIDE SEQUENCE [LARGE SCALE GENOMIC DNA]</scope>
    <source>
        <strain evidence="2">cv. Valencia</strain>
    </source>
</reference>
<proteinExistence type="predicted"/>
<dbReference type="Proteomes" id="UP000829398">
    <property type="component" value="Chromosome 1"/>
</dbReference>
<keyword evidence="2" id="KW-1185">Reference proteome</keyword>
<accession>A0ACB8P6H2</accession>
<dbReference type="EMBL" id="CM039170">
    <property type="protein sequence ID" value="KAH9806102.1"/>
    <property type="molecule type" value="Genomic_DNA"/>
</dbReference>
<gene>
    <name evidence="1" type="ORF">KPL71_002654</name>
</gene>
<evidence type="ECO:0000313" key="2">
    <source>
        <dbReference type="Proteomes" id="UP000829398"/>
    </source>
</evidence>